<comment type="similarity">
    <text evidence="1">Belongs to the glycerate kinase type-1 family.</text>
</comment>
<dbReference type="Proteomes" id="UP000195569">
    <property type="component" value="Unassembled WGS sequence"/>
</dbReference>
<keyword evidence="2 4" id="KW-0808">Transferase</keyword>
<protein>
    <submittedName>
        <fullName evidence="4">Glycerate kinase (Modular protein)</fullName>
        <ecNumber evidence="4">2.7.1.31</ecNumber>
    </submittedName>
</protein>
<dbReference type="EC" id="2.7.1.31" evidence="4"/>
<dbReference type="SUPFAM" id="SSF110738">
    <property type="entry name" value="Glycerate kinase I"/>
    <property type="match status" value="1"/>
</dbReference>
<evidence type="ECO:0000313" key="4">
    <source>
        <dbReference type="EMBL" id="SIT49339.1"/>
    </source>
</evidence>
<evidence type="ECO:0000256" key="1">
    <source>
        <dbReference type="ARBA" id="ARBA00006284"/>
    </source>
</evidence>
<dbReference type="EMBL" id="CYGY02000068">
    <property type="protein sequence ID" value="SIT49339.1"/>
    <property type="molecule type" value="Genomic_DNA"/>
</dbReference>
<keyword evidence="3 4" id="KW-0418">Kinase</keyword>
<dbReference type="NCBIfam" id="TIGR00045">
    <property type="entry name" value="glycerate kinase"/>
    <property type="match status" value="1"/>
</dbReference>
<gene>
    <name evidence="4" type="ORF">BN2476_680086</name>
</gene>
<dbReference type="InterPro" id="IPR036129">
    <property type="entry name" value="Glycerate_kinase_sf"/>
</dbReference>
<sequence>MTCLAERERVVDVLSIIKTRVNVEDSNAQAGTAAPPSVILASVYRRLTPGNEVRDACGGALRRLPGPLDYAVSRYACSRCERDERRMIKTMDLTRCTPSEALESDRPRIVLTPDSFKGSLSAPDVARSMSIGIRRVLPGADIVELPIADGGEGTIDALLSAGGIEHQVTVRSARGVSKSARIAVLPDGTGVVEIAEIVGITDGDGMAVSLGERTTLGVGDAILALLDMGVNRIHVGLGGSSTSDAGAGMLVALGVSLTDFQGNVVEPLPDRLGRVAHVDVSGLDSRLDGTEIILLCDVDNPLTGPNGAAAIFGAQKGGTPEQLATIDDAISRYANLLERSIGISAAQKHGAGAAGGLGFALLLLGASAKNGATVVLEAQQFGEALCGADWHLTGEGRSDLQSLRGKAPAIAAMLASDAGVPSTLISGSIDPDALPALAQRFAGCFSIAPGPVSLEFAIENAAVFIANTTEQATRLRFTGCRHMSRS</sequence>
<dbReference type="PANTHER" id="PTHR21599">
    <property type="entry name" value="GLYCERATE KINASE"/>
    <property type="match status" value="1"/>
</dbReference>
<dbReference type="Gene3D" id="3.90.1510.10">
    <property type="entry name" value="Glycerate kinase, domain 2"/>
    <property type="match status" value="1"/>
</dbReference>
<dbReference type="PANTHER" id="PTHR21599:SF0">
    <property type="entry name" value="GLYCERATE KINASE"/>
    <property type="match status" value="1"/>
</dbReference>
<dbReference type="InterPro" id="IPR004381">
    <property type="entry name" value="Glycerate_kinase"/>
</dbReference>
<accession>A0A1N7SPG9</accession>
<comment type="caution">
    <text evidence="4">The sequence shown here is derived from an EMBL/GenBank/DDBJ whole genome shotgun (WGS) entry which is preliminary data.</text>
</comment>
<dbReference type="AlphaFoldDB" id="A0A1N7SPG9"/>
<evidence type="ECO:0000256" key="2">
    <source>
        <dbReference type="ARBA" id="ARBA00022679"/>
    </source>
</evidence>
<evidence type="ECO:0000256" key="3">
    <source>
        <dbReference type="ARBA" id="ARBA00022777"/>
    </source>
</evidence>
<dbReference type="InterPro" id="IPR018197">
    <property type="entry name" value="Glycerate_kinase_RE-like"/>
</dbReference>
<dbReference type="GO" id="GO:0031388">
    <property type="term" value="P:organic acid phosphorylation"/>
    <property type="evidence" value="ECO:0007669"/>
    <property type="project" value="InterPro"/>
</dbReference>
<dbReference type="Pfam" id="PF02595">
    <property type="entry name" value="Gly_kinase"/>
    <property type="match status" value="1"/>
</dbReference>
<proteinExistence type="inferred from homology"/>
<dbReference type="GO" id="GO:0008887">
    <property type="term" value="F:glycerate kinase activity"/>
    <property type="evidence" value="ECO:0007669"/>
    <property type="project" value="UniProtKB-EC"/>
</dbReference>
<dbReference type="InterPro" id="IPR018193">
    <property type="entry name" value="Glyc_kinase_flavodox-like_fold"/>
</dbReference>
<evidence type="ECO:0000313" key="5">
    <source>
        <dbReference type="Proteomes" id="UP000195569"/>
    </source>
</evidence>
<keyword evidence="5" id="KW-1185">Reference proteome</keyword>
<dbReference type="Gene3D" id="3.40.50.10350">
    <property type="entry name" value="Glycerate kinase, domain 1"/>
    <property type="match status" value="1"/>
</dbReference>
<name>A0A1N7SPG9_9BURK</name>
<reference evidence="4" key="1">
    <citation type="submission" date="2016-12" db="EMBL/GenBank/DDBJ databases">
        <authorList>
            <person name="Moulin L."/>
        </authorList>
    </citation>
    <scope>NUCLEOTIDE SEQUENCE [LARGE SCALE GENOMIC DNA]</scope>
    <source>
        <strain evidence="4">STM 7183</strain>
    </source>
</reference>
<organism evidence="4 5">
    <name type="scientific">Paraburkholderia piptadeniae</name>
    <dbReference type="NCBI Taxonomy" id="1701573"/>
    <lineage>
        <taxon>Bacteria</taxon>
        <taxon>Pseudomonadati</taxon>
        <taxon>Pseudomonadota</taxon>
        <taxon>Betaproteobacteria</taxon>
        <taxon>Burkholderiales</taxon>
        <taxon>Burkholderiaceae</taxon>
        <taxon>Paraburkholderia</taxon>
    </lineage>
</organism>